<evidence type="ECO:0000256" key="1">
    <source>
        <dbReference type="SAM" id="MobiDB-lite"/>
    </source>
</evidence>
<keyword evidence="3" id="KW-1185">Reference proteome</keyword>
<dbReference type="AlphaFoldDB" id="E9HE58"/>
<evidence type="ECO:0000313" key="2">
    <source>
        <dbReference type="EMBL" id="EFX69987.1"/>
    </source>
</evidence>
<dbReference type="EMBL" id="GL732627">
    <property type="protein sequence ID" value="EFX69987.1"/>
    <property type="molecule type" value="Genomic_DNA"/>
</dbReference>
<feature type="region of interest" description="Disordered" evidence="1">
    <location>
        <begin position="42"/>
        <end position="80"/>
    </location>
</feature>
<sequence length="160" mass="18620">MQNHFYGSFRTNWYWKTNFTDHIQKRHFIKRTSEDKEENVLKNNAGVKFLSKGDEDDSKNIEDSDKDSDQQSKNSEIEKEDLIEDLRSELPLEERTNGLKLEKNEESWTATSSRPVEKNICVRLLVKSWNISEISKGPSSAIQRVAAQKYSDTGDDYLLI</sequence>
<dbReference type="HOGENOM" id="CLU_1653864_0_0_1"/>
<dbReference type="KEGG" id="dpx:DAPPUDRAFT_113131"/>
<dbReference type="InParanoid" id="E9HE58"/>
<accession>E9HE58</accession>
<proteinExistence type="predicted"/>
<dbReference type="Proteomes" id="UP000000305">
    <property type="component" value="Unassembled WGS sequence"/>
</dbReference>
<evidence type="ECO:0000313" key="3">
    <source>
        <dbReference type="Proteomes" id="UP000000305"/>
    </source>
</evidence>
<feature type="compositionally biased region" description="Basic and acidic residues" evidence="1">
    <location>
        <begin position="58"/>
        <end position="70"/>
    </location>
</feature>
<gene>
    <name evidence="2" type="ORF">DAPPUDRAFT_113131</name>
</gene>
<name>E9HE58_DAPPU</name>
<reference evidence="2 3" key="1">
    <citation type="journal article" date="2011" name="Science">
        <title>The ecoresponsive genome of Daphnia pulex.</title>
        <authorList>
            <person name="Colbourne J.K."/>
            <person name="Pfrender M.E."/>
            <person name="Gilbert D."/>
            <person name="Thomas W.K."/>
            <person name="Tucker A."/>
            <person name="Oakley T.H."/>
            <person name="Tokishita S."/>
            <person name="Aerts A."/>
            <person name="Arnold G.J."/>
            <person name="Basu M.K."/>
            <person name="Bauer D.J."/>
            <person name="Caceres C.E."/>
            <person name="Carmel L."/>
            <person name="Casola C."/>
            <person name="Choi J.H."/>
            <person name="Detter J.C."/>
            <person name="Dong Q."/>
            <person name="Dusheyko S."/>
            <person name="Eads B.D."/>
            <person name="Frohlich T."/>
            <person name="Geiler-Samerotte K.A."/>
            <person name="Gerlach D."/>
            <person name="Hatcher P."/>
            <person name="Jogdeo S."/>
            <person name="Krijgsveld J."/>
            <person name="Kriventseva E.V."/>
            <person name="Kultz D."/>
            <person name="Laforsch C."/>
            <person name="Lindquist E."/>
            <person name="Lopez J."/>
            <person name="Manak J.R."/>
            <person name="Muller J."/>
            <person name="Pangilinan J."/>
            <person name="Patwardhan R.P."/>
            <person name="Pitluck S."/>
            <person name="Pritham E.J."/>
            <person name="Rechtsteiner A."/>
            <person name="Rho M."/>
            <person name="Rogozin I.B."/>
            <person name="Sakarya O."/>
            <person name="Salamov A."/>
            <person name="Schaack S."/>
            <person name="Shapiro H."/>
            <person name="Shiga Y."/>
            <person name="Skalitzky C."/>
            <person name="Smith Z."/>
            <person name="Souvorov A."/>
            <person name="Sung W."/>
            <person name="Tang Z."/>
            <person name="Tsuchiya D."/>
            <person name="Tu H."/>
            <person name="Vos H."/>
            <person name="Wang M."/>
            <person name="Wolf Y.I."/>
            <person name="Yamagata H."/>
            <person name="Yamada T."/>
            <person name="Ye Y."/>
            <person name="Shaw J.R."/>
            <person name="Andrews J."/>
            <person name="Crease T.J."/>
            <person name="Tang H."/>
            <person name="Lucas S.M."/>
            <person name="Robertson H.M."/>
            <person name="Bork P."/>
            <person name="Koonin E.V."/>
            <person name="Zdobnov E.M."/>
            <person name="Grigoriev I.V."/>
            <person name="Lynch M."/>
            <person name="Boore J.L."/>
        </authorList>
    </citation>
    <scope>NUCLEOTIDE SEQUENCE [LARGE SCALE GENOMIC DNA]</scope>
</reference>
<protein>
    <submittedName>
        <fullName evidence="2">Uncharacterized protein</fullName>
    </submittedName>
</protein>
<organism evidence="2 3">
    <name type="scientific">Daphnia pulex</name>
    <name type="common">Water flea</name>
    <dbReference type="NCBI Taxonomy" id="6669"/>
    <lineage>
        <taxon>Eukaryota</taxon>
        <taxon>Metazoa</taxon>
        <taxon>Ecdysozoa</taxon>
        <taxon>Arthropoda</taxon>
        <taxon>Crustacea</taxon>
        <taxon>Branchiopoda</taxon>
        <taxon>Diplostraca</taxon>
        <taxon>Cladocera</taxon>
        <taxon>Anomopoda</taxon>
        <taxon>Daphniidae</taxon>
        <taxon>Daphnia</taxon>
    </lineage>
</organism>